<evidence type="ECO:0000313" key="3">
    <source>
        <dbReference type="EMBL" id="KAL0952154.1"/>
    </source>
</evidence>
<evidence type="ECO:0000256" key="1">
    <source>
        <dbReference type="SAM" id="MobiDB-lite"/>
    </source>
</evidence>
<gene>
    <name evidence="3" type="ORF">HGRIS_008771</name>
</gene>
<evidence type="ECO:0000313" key="4">
    <source>
        <dbReference type="Proteomes" id="UP001556367"/>
    </source>
</evidence>
<keyword evidence="2" id="KW-1133">Transmembrane helix</keyword>
<feature type="transmembrane region" description="Helical" evidence="2">
    <location>
        <begin position="164"/>
        <end position="189"/>
    </location>
</feature>
<reference evidence="4" key="1">
    <citation type="submission" date="2024-06" db="EMBL/GenBank/DDBJ databases">
        <title>Multi-omics analyses provide insights into the biosynthesis of the anticancer antibiotic pleurotin in Hohenbuehelia grisea.</title>
        <authorList>
            <person name="Weaver J.A."/>
            <person name="Alberti F."/>
        </authorList>
    </citation>
    <scope>NUCLEOTIDE SEQUENCE [LARGE SCALE GENOMIC DNA]</scope>
    <source>
        <strain evidence="4">T-177</strain>
    </source>
</reference>
<dbReference type="Proteomes" id="UP001556367">
    <property type="component" value="Unassembled WGS sequence"/>
</dbReference>
<protein>
    <submittedName>
        <fullName evidence="3">Uncharacterized protein</fullName>
    </submittedName>
</protein>
<dbReference type="EMBL" id="JASNQZ010000011">
    <property type="protein sequence ID" value="KAL0952154.1"/>
    <property type="molecule type" value="Genomic_DNA"/>
</dbReference>
<comment type="caution">
    <text evidence="3">The sequence shown here is derived from an EMBL/GenBank/DDBJ whole genome shotgun (WGS) entry which is preliminary data.</text>
</comment>
<proteinExistence type="predicted"/>
<feature type="compositionally biased region" description="Basic and acidic residues" evidence="1">
    <location>
        <begin position="47"/>
        <end position="61"/>
    </location>
</feature>
<feature type="transmembrane region" description="Helical" evidence="2">
    <location>
        <begin position="277"/>
        <end position="295"/>
    </location>
</feature>
<feature type="transmembrane region" description="Helical" evidence="2">
    <location>
        <begin position="301"/>
        <end position="325"/>
    </location>
</feature>
<feature type="region of interest" description="Disordered" evidence="1">
    <location>
        <begin position="90"/>
        <end position="115"/>
    </location>
</feature>
<name>A0ABR3J923_9AGAR</name>
<organism evidence="3 4">
    <name type="scientific">Hohenbuehelia grisea</name>
    <dbReference type="NCBI Taxonomy" id="104357"/>
    <lineage>
        <taxon>Eukaryota</taxon>
        <taxon>Fungi</taxon>
        <taxon>Dikarya</taxon>
        <taxon>Basidiomycota</taxon>
        <taxon>Agaricomycotina</taxon>
        <taxon>Agaricomycetes</taxon>
        <taxon>Agaricomycetidae</taxon>
        <taxon>Agaricales</taxon>
        <taxon>Pleurotineae</taxon>
        <taxon>Pleurotaceae</taxon>
        <taxon>Hohenbuehelia</taxon>
    </lineage>
</organism>
<accession>A0ABR3J923</accession>
<keyword evidence="4" id="KW-1185">Reference proteome</keyword>
<evidence type="ECO:0000256" key="2">
    <source>
        <dbReference type="SAM" id="Phobius"/>
    </source>
</evidence>
<keyword evidence="2" id="KW-0812">Transmembrane</keyword>
<keyword evidence="2" id="KW-0472">Membrane</keyword>
<feature type="region of interest" description="Disordered" evidence="1">
    <location>
        <begin position="24"/>
        <end position="63"/>
    </location>
</feature>
<sequence length="329" mass="35167">MVLRGSPNPYGASAGRDAEEIPTLHIEPNTPPANAIPPSHEPTVTGRDFHEWKSPGHKSPELTRISTSSIGHSREEGDHHVHYPPSASIHTHEANRTDNAPSRATITHPATGEPIPRTQHQILTALAVGAPLIASVVSSCTSVICADLAAALGNEPMDRPAKASAVVGLLWCALVTSLGSTMTAVAGLAMHAGYHDSHVGVTKRIVRFLRRWRDERRAARREERRHVEGQPQDHEHVKHSIHLDVRPPSPVLSAVTDGHRDLHLIASFRAAVVSARLLGLSVSLLAFAIAIYLFLLYPVSVASATLAVGLGTAAASAAPLLPIVLPKRH</sequence>